<evidence type="ECO:0000256" key="2">
    <source>
        <dbReference type="SAM" id="SignalP"/>
    </source>
</evidence>
<dbReference type="AlphaFoldDB" id="A0A6J4KYG3"/>
<protein>
    <recommendedName>
        <fullName evidence="4">BIG2 domain-containing protein</fullName>
    </recommendedName>
</protein>
<dbReference type="SUPFAM" id="SSF49373">
    <property type="entry name" value="Invasin/intimin cell-adhesion fragments"/>
    <property type="match status" value="1"/>
</dbReference>
<organism evidence="3">
    <name type="scientific">uncultured Gemmatimonadaceae bacterium</name>
    <dbReference type="NCBI Taxonomy" id="246130"/>
    <lineage>
        <taxon>Bacteria</taxon>
        <taxon>Pseudomonadati</taxon>
        <taxon>Gemmatimonadota</taxon>
        <taxon>Gemmatimonadia</taxon>
        <taxon>Gemmatimonadales</taxon>
        <taxon>Gemmatimonadaceae</taxon>
        <taxon>environmental samples</taxon>
    </lineage>
</organism>
<keyword evidence="2" id="KW-0732">Signal</keyword>
<gene>
    <name evidence="3" type="ORF">AVDCRST_MAG40-1325</name>
</gene>
<feature type="chain" id="PRO_5026822807" description="BIG2 domain-containing protein" evidence="2">
    <location>
        <begin position="20"/>
        <end position="181"/>
    </location>
</feature>
<name>A0A6J4KYG3_9BACT</name>
<feature type="region of interest" description="Disordered" evidence="1">
    <location>
        <begin position="139"/>
        <end position="181"/>
    </location>
</feature>
<evidence type="ECO:0008006" key="4">
    <source>
        <dbReference type="Google" id="ProtNLM"/>
    </source>
</evidence>
<feature type="non-terminal residue" evidence="3">
    <location>
        <position position="181"/>
    </location>
</feature>
<feature type="signal peptide" evidence="2">
    <location>
        <begin position="1"/>
        <end position="19"/>
    </location>
</feature>
<reference evidence="3" key="1">
    <citation type="submission" date="2020-02" db="EMBL/GenBank/DDBJ databases">
        <authorList>
            <person name="Meier V. D."/>
        </authorList>
    </citation>
    <scope>NUCLEOTIDE SEQUENCE</scope>
    <source>
        <strain evidence="3">AVDCRST_MAG40</strain>
    </source>
</reference>
<proteinExistence type="predicted"/>
<evidence type="ECO:0000313" key="3">
    <source>
        <dbReference type="EMBL" id="CAA9317965.1"/>
    </source>
</evidence>
<sequence length="181" mass="17987">MRIRFIAPATTFASVVLFAAACGEGGPAGLSTEPAITAATATQQGGAIPAGVVPDTLQLGASERFEVPTDEMPAPDDAVTGDRFSRTRRAVRWTSSDRKVLAVTAEGVASAVGAGVARVDGSNGGDVAHTRWVVVPTARAAAATPTAPAASKPQPGAPGESGGTGDVTTTARKNPSEPAPA</sequence>
<dbReference type="EMBL" id="CADCTX010000415">
    <property type="protein sequence ID" value="CAA9317965.1"/>
    <property type="molecule type" value="Genomic_DNA"/>
</dbReference>
<evidence type="ECO:0000256" key="1">
    <source>
        <dbReference type="SAM" id="MobiDB-lite"/>
    </source>
</evidence>
<dbReference type="InterPro" id="IPR008964">
    <property type="entry name" value="Invasin/intimin_cell_adhesion"/>
</dbReference>
<dbReference type="Gene3D" id="2.60.40.1080">
    <property type="match status" value="1"/>
</dbReference>
<accession>A0A6J4KYG3</accession>
<dbReference type="PROSITE" id="PS51257">
    <property type="entry name" value="PROKAR_LIPOPROTEIN"/>
    <property type="match status" value="1"/>
</dbReference>
<feature type="compositionally biased region" description="Low complexity" evidence="1">
    <location>
        <begin position="139"/>
        <end position="150"/>
    </location>
</feature>